<dbReference type="AlphaFoldDB" id="A0A848M190"/>
<feature type="region of interest" description="Disordered" evidence="1">
    <location>
        <begin position="1"/>
        <end position="28"/>
    </location>
</feature>
<reference evidence="2 3" key="1">
    <citation type="submission" date="2020-04" db="EMBL/GenBank/DDBJ databases">
        <title>Draft genome of Pyxidicoccus fallax type strain.</title>
        <authorList>
            <person name="Whitworth D.E."/>
        </authorList>
    </citation>
    <scope>NUCLEOTIDE SEQUENCE [LARGE SCALE GENOMIC DNA]</scope>
    <source>
        <strain evidence="2 3">DSM 14698</strain>
    </source>
</reference>
<protein>
    <submittedName>
        <fullName evidence="2">Uncharacterized protein</fullName>
    </submittedName>
</protein>
<sequence>MKKTAPAPRPQSSQAPEKKPSAPTPSHLIRSATAAAAVACSGLGCASTPPVVGPPLPPDEDCPPGSIEAMDKLDILDLMMFALVDTPVSGPITVREGRGVVRLAREHGNLPSRAQFFGEFFIAKQYVHGRFTTLRVKDKQYPVCVELLDYNTRARGIPRLPGGDDQSAVIYPHVELRSVRHFERFD</sequence>
<dbReference type="Proteomes" id="UP000518300">
    <property type="component" value="Unassembled WGS sequence"/>
</dbReference>
<keyword evidence="3" id="KW-1185">Reference proteome</keyword>
<gene>
    <name evidence="2" type="ORF">HG543_52910</name>
</gene>
<dbReference type="EMBL" id="JABBJJ010000637">
    <property type="protein sequence ID" value="NMO23502.1"/>
    <property type="molecule type" value="Genomic_DNA"/>
</dbReference>
<evidence type="ECO:0000313" key="2">
    <source>
        <dbReference type="EMBL" id="NMO23502.1"/>
    </source>
</evidence>
<evidence type="ECO:0000256" key="1">
    <source>
        <dbReference type="SAM" id="MobiDB-lite"/>
    </source>
</evidence>
<evidence type="ECO:0000313" key="3">
    <source>
        <dbReference type="Proteomes" id="UP000518300"/>
    </source>
</evidence>
<proteinExistence type="predicted"/>
<organism evidence="2 3">
    <name type="scientific">Pyxidicoccus fallax</name>
    <dbReference type="NCBI Taxonomy" id="394095"/>
    <lineage>
        <taxon>Bacteria</taxon>
        <taxon>Pseudomonadati</taxon>
        <taxon>Myxococcota</taxon>
        <taxon>Myxococcia</taxon>
        <taxon>Myxococcales</taxon>
        <taxon>Cystobacterineae</taxon>
        <taxon>Myxococcaceae</taxon>
        <taxon>Pyxidicoccus</taxon>
    </lineage>
</organism>
<comment type="caution">
    <text evidence="2">The sequence shown here is derived from an EMBL/GenBank/DDBJ whole genome shotgun (WGS) entry which is preliminary data.</text>
</comment>
<accession>A0A848M190</accession>
<name>A0A848M190_9BACT</name>